<evidence type="ECO:0000313" key="2">
    <source>
        <dbReference type="Proteomes" id="UP000011559"/>
    </source>
</evidence>
<protein>
    <submittedName>
        <fullName evidence="1">Uncharacterized protein</fullName>
    </submittedName>
</protein>
<reference evidence="1 2" key="1">
    <citation type="journal article" date="2014" name="PLoS Genet.">
        <title>Phylogenetically driven sequencing of extremely halophilic archaea reveals strategies for static and dynamic osmo-response.</title>
        <authorList>
            <person name="Becker E.A."/>
            <person name="Seitzer P.M."/>
            <person name="Tritt A."/>
            <person name="Larsen D."/>
            <person name="Krusor M."/>
            <person name="Yao A.I."/>
            <person name="Wu D."/>
            <person name="Madern D."/>
            <person name="Eisen J.A."/>
            <person name="Darling A.E."/>
            <person name="Facciotti M.T."/>
        </authorList>
    </citation>
    <scope>NUCLEOTIDE SEQUENCE [LARGE SCALE GENOMIC DNA]</scope>
    <source>
        <strain evidence="2">DSM 18310 / JCM 13924 / TL6</strain>
    </source>
</reference>
<accession>M0G913</accession>
<dbReference type="Proteomes" id="UP000011559">
    <property type="component" value="Unassembled WGS sequence"/>
</dbReference>
<dbReference type="AlphaFoldDB" id="M0G913"/>
<dbReference type="EMBL" id="AOLG01000032">
    <property type="protein sequence ID" value="ELZ68776.1"/>
    <property type="molecule type" value="Genomic_DNA"/>
</dbReference>
<proteinExistence type="predicted"/>
<evidence type="ECO:0000313" key="1">
    <source>
        <dbReference type="EMBL" id="ELZ68776.1"/>
    </source>
</evidence>
<keyword evidence="2" id="KW-1185">Reference proteome</keyword>
<comment type="caution">
    <text evidence="1">The sequence shown here is derived from an EMBL/GenBank/DDBJ whole genome shotgun (WGS) entry which is preliminary data.</text>
</comment>
<gene>
    <name evidence="1" type="ORF">C457_10961</name>
</gene>
<sequence>MTVDVRVDVAVGLTAADRIDQRRRNRILTVTISGHGQINRTGSVHPGLLITDNLDNTSVNEPIDVGVGCPLCETEGVHHVFDWGLLIASEICIQLSQLWLFEEVRDREEVTDDVTCVLL</sequence>
<organism evidence="1 2">
    <name type="scientific">Haloferax prahovense (strain DSM 18310 / JCM 13924 / TL6)</name>
    <dbReference type="NCBI Taxonomy" id="1227461"/>
    <lineage>
        <taxon>Archaea</taxon>
        <taxon>Methanobacteriati</taxon>
        <taxon>Methanobacteriota</taxon>
        <taxon>Stenosarchaea group</taxon>
        <taxon>Halobacteria</taxon>
        <taxon>Halobacteriales</taxon>
        <taxon>Haloferacaceae</taxon>
        <taxon>Haloferax</taxon>
    </lineage>
</organism>
<name>M0G913_HALPT</name>